<dbReference type="InterPro" id="IPR037185">
    <property type="entry name" value="EmrE-like"/>
</dbReference>
<feature type="transmembrane region" description="Helical" evidence="1">
    <location>
        <begin position="104"/>
        <end position="124"/>
    </location>
</feature>
<gene>
    <name evidence="2" type="ORF">Abci_011_126</name>
    <name evidence="3" type="ORF">ACI01nite_07020</name>
</gene>
<dbReference type="EMBL" id="BAMV01000011">
    <property type="protein sequence ID" value="GAN60396.1"/>
    <property type="molecule type" value="Genomic_DNA"/>
</dbReference>
<feature type="transmembrane region" description="Helical" evidence="1">
    <location>
        <begin position="261"/>
        <end position="283"/>
    </location>
</feature>
<keyword evidence="1" id="KW-0472">Membrane</keyword>
<dbReference type="AlphaFoldDB" id="A0A0D6N4F7"/>
<feature type="transmembrane region" description="Helical" evidence="1">
    <location>
        <begin position="136"/>
        <end position="156"/>
    </location>
</feature>
<accession>A0A6N3SL60</accession>
<evidence type="ECO:0000256" key="1">
    <source>
        <dbReference type="SAM" id="Phobius"/>
    </source>
</evidence>
<organism evidence="2 4">
    <name type="scientific">Acetobacter cibinongensis</name>
    <dbReference type="NCBI Taxonomy" id="146475"/>
    <lineage>
        <taxon>Bacteria</taxon>
        <taxon>Pseudomonadati</taxon>
        <taxon>Pseudomonadota</taxon>
        <taxon>Alphaproteobacteria</taxon>
        <taxon>Acetobacterales</taxon>
        <taxon>Acetobacteraceae</taxon>
        <taxon>Acetobacter</taxon>
    </lineage>
</organism>
<name>A0A0D6N4F7_9PROT</name>
<dbReference type="Proteomes" id="UP000321891">
    <property type="component" value="Unassembled WGS sequence"/>
</dbReference>
<keyword evidence="1" id="KW-1133">Transmembrane helix</keyword>
<dbReference type="STRING" id="1231339.Abci_011_126"/>
<dbReference type="RefSeq" id="WP_146806778.1">
    <property type="nucleotide sequence ID" value="NZ_BAMV01000011.1"/>
</dbReference>
<feature type="transmembrane region" description="Helical" evidence="1">
    <location>
        <begin position="80"/>
        <end position="98"/>
    </location>
</feature>
<protein>
    <submittedName>
        <fullName evidence="3">Multidrug DMT transporter permease</fullName>
    </submittedName>
</protein>
<keyword evidence="5" id="KW-1185">Reference proteome</keyword>
<keyword evidence="1" id="KW-0812">Transmembrane</keyword>
<feature type="transmembrane region" description="Helical" evidence="1">
    <location>
        <begin position="201"/>
        <end position="223"/>
    </location>
</feature>
<accession>A0A0D6N4F7</accession>
<feature type="transmembrane region" description="Helical" evidence="1">
    <location>
        <begin position="295"/>
        <end position="312"/>
    </location>
</feature>
<feature type="transmembrane region" description="Helical" evidence="1">
    <location>
        <begin position="168"/>
        <end position="185"/>
    </location>
</feature>
<dbReference type="EMBL" id="BJVU01000002">
    <property type="protein sequence ID" value="GEL58100.1"/>
    <property type="molecule type" value="Genomic_DNA"/>
</dbReference>
<feature type="transmembrane region" description="Helical" evidence="1">
    <location>
        <begin position="235"/>
        <end position="254"/>
    </location>
</feature>
<dbReference type="Proteomes" id="UP000032671">
    <property type="component" value="Unassembled WGS sequence"/>
</dbReference>
<feature type="transmembrane region" description="Helical" evidence="1">
    <location>
        <begin position="18"/>
        <end position="37"/>
    </location>
</feature>
<proteinExistence type="predicted"/>
<comment type="caution">
    <text evidence="2">The sequence shown here is derived from an EMBL/GenBank/DDBJ whole genome shotgun (WGS) entry which is preliminary data.</text>
</comment>
<sequence>MAIDHSAPHTATTHTIPLGFLCGAGAGALWGLVFLAPEFVHDFTALQLAVGRYLVYGALASILIVPRWPDLKRHIHQRDWLALFWLSLFGNTLFFIFLSQAILLGGVALTALIIGFLPVAVTLIGSREKEALSLKALAPSLFFCLAGAISIGWQALTAPGSAQQSPLAVFYALAALASWTIYTVGNSRRIKQLRGVSLHDWNLLMGLATGAQAMALVPFAFMWGQPGHTTPQWETFVAVSAAVAIIASFSGNALWYQMSRLLPLTMTGQMILFETLFALIYGFLWDWRLPHSSELAAFFFLVLSVLTCLSAHRPKNVHRHATSSQQSAEI</sequence>
<evidence type="ECO:0000313" key="2">
    <source>
        <dbReference type="EMBL" id="GAN60396.1"/>
    </source>
</evidence>
<reference evidence="2 4" key="1">
    <citation type="submission" date="2012-11" db="EMBL/GenBank/DDBJ databases">
        <title>Whole genome sequence of Acetobacter cibinongensis 4H-1.</title>
        <authorList>
            <person name="Azuma Y."/>
            <person name="Higashiura N."/>
            <person name="Hirakawa H."/>
            <person name="Matsushita K."/>
        </authorList>
    </citation>
    <scope>NUCLEOTIDE SEQUENCE [LARGE SCALE GENOMIC DNA]</scope>
    <source>
        <strain evidence="2 4">4H-1</strain>
    </source>
</reference>
<feature type="transmembrane region" description="Helical" evidence="1">
    <location>
        <begin position="49"/>
        <end position="68"/>
    </location>
</feature>
<reference evidence="3 5" key="2">
    <citation type="submission" date="2019-07" db="EMBL/GenBank/DDBJ databases">
        <title>Whole genome shotgun sequence of Acetobacter cibinongensis NBRC 16605.</title>
        <authorList>
            <person name="Hosoyama A."/>
            <person name="Uohara A."/>
            <person name="Ohji S."/>
            <person name="Ichikawa N."/>
        </authorList>
    </citation>
    <scope>NUCLEOTIDE SEQUENCE [LARGE SCALE GENOMIC DNA]</scope>
    <source>
        <strain evidence="3 5">NBRC 16605</strain>
    </source>
</reference>
<dbReference type="SUPFAM" id="SSF103481">
    <property type="entry name" value="Multidrug resistance efflux transporter EmrE"/>
    <property type="match status" value="1"/>
</dbReference>
<evidence type="ECO:0000313" key="3">
    <source>
        <dbReference type="EMBL" id="GEL58100.1"/>
    </source>
</evidence>
<evidence type="ECO:0000313" key="4">
    <source>
        <dbReference type="Proteomes" id="UP000032671"/>
    </source>
</evidence>
<evidence type="ECO:0000313" key="5">
    <source>
        <dbReference type="Proteomes" id="UP000321891"/>
    </source>
</evidence>